<dbReference type="EMBL" id="OR769222">
    <property type="protein sequence ID" value="WQJ52921.1"/>
    <property type="molecule type" value="Genomic_DNA"/>
</dbReference>
<accession>A0ABZ0Z1J4</accession>
<proteinExistence type="predicted"/>
<reference evidence="1 2" key="1">
    <citation type="submission" date="2023-11" db="EMBL/GenBank/DDBJ databases">
        <authorList>
            <person name="Cook R."/>
            <person name="Crisci M."/>
            <person name="Pye H."/>
            <person name="Adriaenssens E."/>
            <person name="Santini J."/>
        </authorList>
    </citation>
    <scope>NUCLEOTIDE SEQUENCE [LARGE SCALE GENOMIC DNA]</scope>
    <source>
        <strain evidence="1">Lak_Megaphage_RVC_JS4_GC31</strain>
    </source>
</reference>
<evidence type="ECO:0000313" key="1">
    <source>
        <dbReference type="EMBL" id="WQJ52921.1"/>
    </source>
</evidence>
<evidence type="ECO:0008006" key="3">
    <source>
        <dbReference type="Google" id="ProtNLM"/>
    </source>
</evidence>
<evidence type="ECO:0000313" key="2">
    <source>
        <dbReference type="Proteomes" id="UP001349343"/>
    </source>
</evidence>
<sequence length="127" mass="15254">MDNRYVKFESQKKRADDCVIRAIMKLTNRDWVTCYDELCEIGRKKKRMPNEWKVVEIWLREHGYVKRSFGKIIKGQHRITVSEFAKSHKDGYYLLNLRGHVVACINGYYYDSWDSGNCKLLTYYEKL</sequence>
<keyword evidence="2" id="KW-1185">Reference proteome</keyword>
<organism evidence="1 2">
    <name type="scientific">phage Lak_Megaphage_RVC_JS4_GC31</name>
    <dbReference type="NCBI Taxonomy" id="3109228"/>
    <lineage>
        <taxon>Viruses</taxon>
        <taxon>Duplodnaviria</taxon>
        <taxon>Heunggongvirae</taxon>
        <taxon>Uroviricota</taxon>
        <taxon>Caudoviricetes</taxon>
        <taxon>Caudoviricetes code 15 clade</taxon>
    </lineage>
</organism>
<protein>
    <recommendedName>
        <fullName evidence="3">Phage protein</fullName>
    </recommendedName>
</protein>
<name>A0ABZ0Z1J4_9CAUD</name>
<dbReference type="Proteomes" id="UP001349343">
    <property type="component" value="Segment"/>
</dbReference>